<dbReference type="Pfam" id="PF01263">
    <property type="entry name" value="Aldose_epim"/>
    <property type="match status" value="1"/>
</dbReference>
<reference evidence="1 2" key="1">
    <citation type="submission" date="2018-12" db="EMBL/GenBank/DDBJ databases">
        <title>Complete genome sequence of Flaviflexus sp. H23T48.</title>
        <authorList>
            <person name="Bae J.-W."/>
            <person name="Lee J.-Y."/>
        </authorList>
    </citation>
    <scope>NUCLEOTIDE SEQUENCE [LARGE SCALE GENOMIC DNA]</scope>
    <source>
        <strain evidence="1 2">H23T48</strain>
    </source>
</reference>
<evidence type="ECO:0000313" key="1">
    <source>
        <dbReference type="EMBL" id="AZQ76732.1"/>
    </source>
</evidence>
<keyword evidence="2" id="KW-1185">Reference proteome</keyword>
<accession>A0A3S9PWR7</accession>
<dbReference type="GO" id="GO:0004034">
    <property type="term" value="F:aldose 1-epimerase activity"/>
    <property type="evidence" value="ECO:0007669"/>
    <property type="project" value="TreeGrafter"/>
</dbReference>
<dbReference type="SUPFAM" id="SSF74650">
    <property type="entry name" value="Galactose mutarotase-like"/>
    <property type="match status" value="1"/>
</dbReference>
<dbReference type="Proteomes" id="UP000280344">
    <property type="component" value="Chromosome"/>
</dbReference>
<dbReference type="EMBL" id="CP034593">
    <property type="protein sequence ID" value="AZQ76732.1"/>
    <property type="molecule type" value="Genomic_DNA"/>
</dbReference>
<sequence length="319" mass="33870">MEHATVSTTDFGGTAWRLEHAGASATIAALGATLLSWDPGIGESVVAGYETPEELAEGEGSRSRILAPYPGRIKNGTFTWNGRAIDLPKASDGHARHGFVSGLEFEPISMGSTLQLRAEHVGNDEWPWTFSIDVIYALGEGEGGKRTLSVDISLTNLASETAPAGLGWHPLFTFPGSPKITNLSLQVPARTLLATSPSLIPLPGEAAYSGIHAPVVVDRIGDLEMDAVYTGLVPNDEGVVRTRITEPRSNREISLIQEPGESPFVVVWTGEGLTRGYREAIALEPYSHIPDAVNRADSSGSIALAPGKTRTMTATITFA</sequence>
<dbReference type="InterPro" id="IPR008183">
    <property type="entry name" value="Aldose_1/G6P_1-epimerase"/>
</dbReference>
<proteinExistence type="predicted"/>
<protein>
    <submittedName>
        <fullName evidence="1">Aldose 1-epimerase</fullName>
    </submittedName>
</protein>
<gene>
    <name evidence="1" type="ORF">EJ997_04615</name>
</gene>
<name>A0A3S9PWR7_9ACTO</name>
<dbReference type="RefSeq" id="WP_126703540.1">
    <property type="nucleotide sequence ID" value="NZ_CP034593.1"/>
</dbReference>
<dbReference type="PANTHER" id="PTHR10091">
    <property type="entry name" value="ALDOSE-1-EPIMERASE"/>
    <property type="match status" value="1"/>
</dbReference>
<dbReference type="PANTHER" id="PTHR10091:SF45">
    <property type="entry name" value="ALDOSE 1-EPIMERASE"/>
    <property type="match status" value="1"/>
</dbReference>
<dbReference type="Gene3D" id="2.70.98.10">
    <property type="match status" value="1"/>
</dbReference>
<organism evidence="1 2">
    <name type="scientific">Flaviflexus ciconiae</name>
    <dbReference type="NCBI Taxonomy" id="2496867"/>
    <lineage>
        <taxon>Bacteria</taxon>
        <taxon>Bacillati</taxon>
        <taxon>Actinomycetota</taxon>
        <taxon>Actinomycetes</taxon>
        <taxon>Actinomycetales</taxon>
        <taxon>Actinomycetaceae</taxon>
        <taxon>Flaviflexus</taxon>
    </lineage>
</organism>
<evidence type="ECO:0000313" key="2">
    <source>
        <dbReference type="Proteomes" id="UP000280344"/>
    </source>
</evidence>
<dbReference type="AlphaFoldDB" id="A0A3S9PWR7"/>
<dbReference type="CDD" id="cd01081">
    <property type="entry name" value="Aldose_epim"/>
    <property type="match status" value="1"/>
</dbReference>
<dbReference type="GO" id="GO:0030246">
    <property type="term" value="F:carbohydrate binding"/>
    <property type="evidence" value="ECO:0007669"/>
    <property type="project" value="InterPro"/>
</dbReference>
<dbReference type="OrthoDB" id="4739604at2"/>
<dbReference type="KEGG" id="flh:EJ997_04615"/>
<dbReference type="InterPro" id="IPR014718">
    <property type="entry name" value="GH-type_carb-bd"/>
</dbReference>
<dbReference type="GO" id="GO:0006006">
    <property type="term" value="P:glucose metabolic process"/>
    <property type="evidence" value="ECO:0007669"/>
    <property type="project" value="TreeGrafter"/>
</dbReference>
<dbReference type="InterPro" id="IPR011013">
    <property type="entry name" value="Gal_mutarotase_sf_dom"/>
</dbReference>
<dbReference type="GO" id="GO:0033499">
    <property type="term" value="P:galactose catabolic process via UDP-galactose, Leloir pathway"/>
    <property type="evidence" value="ECO:0007669"/>
    <property type="project" value="TreeGrafter"/>
</dbReference>